<keyword evidence="1" id="KW-1133">Transmembrane helix</keyword>
<dbReference type="EMBL" id="JAEHOE010000169">
    <property type="protein sequence ID" value="KAG2483653.1"/>
    <property type="molecule type" value="Genomic_DNA"/>
</dbReference>
<protein>
    <submittedName>
        <fullName evidence="2">Uncharacterized protein</fullName>
    </submittedName>
</protein>
<organism evidence="2 3">
    <name type="scientific">Edaphochlamys debaryana</name>
    <dbReference type="NCBI Taxonomy" id="47281"/>
    <lineage>
        <taxon>Eukaryota</taxon>
        <taxon>Viridiplantae</taxon>
        <taxon>Chlorophyta</taxon>
        <taxon>core chlorophytes</taxon>
        <taxon>Chlorophyceae</taxon>
        <taxon>CS clade</taxon>
        <taxon>Chlamydomonadales</taxon>
        <taxon>Chlamydomonadales incertae sedis</taxon>
        <taxon>Edaphochlamys</taxon>
    </lineage>
</organism>
<gene>
    <name evidence="2" type="ORF">HYH03_017456</name>
</gene>
<proteinExistence type="predicted"/>
<feature type="transmembrane region" description="Helical" evidence="1">
    <location>
        <begin position="98"/>
        <end position="129"/>
    </location>
</feature>
<name>A0A835XIY6_9CHLO</name>
<dbReference type="OrthoDB" id="542819at2759"/>
<keyword evidence="3" id="KW-1185">Reference proteome</keyword>
<evidence type="ECO:0000313" key="3">
    <source>
        <dbReference type="Proteomes" id="UP000612055"/>
    </source>
</evidence>
<reference evidence="2" key="1">
    <citation type="journal article" date="2020" name="bioRxiv">
        <title>Comparative genomics of Chlamydomonas.</title>
        <authorList>
            <person name="Craig R.J."/>
            <person name="Hasan A.R."/>
            <person name="Ness R.W."/>
            <person name="Keightley P.D."/>
        </authorList>
    </citation>
    <scope>NUCLEOTIDE SEQUENCE</scope>
    <source>
        <strain evidence="2">CCAP 11/70</strain>
    </source>
</reference>
<dbReference type="Proteomes" id="UP000612055">
    <property type="component" value="Unassembled WGS sequence"/>
</dbReference>
<keyword evidence="1" id="KW-0472">Membrane</keyword>
<feature type="transmembrane region" description="Helical" evidence="1">
    <location>
        <begin position="57"/>
        <end position="75"/>
    </location>
</feature>
<accession>A0A835XIY6</accession>
<evidence type="ECO:0000256" key="1">
    <source>
        <dbReference type="SAM" id="Phobius"/>
    </source>
</evidence>
<comment type="caution">
    <text evidence="2">The sequence shown here is derived from an EMBL/GenBank/DDBJ whole genome shotgun (WGS) entry which is preliminary data.</text>
</comment>
<evidence type="ECO:0000313" key="2">
    <source>
        <dbReference type="EMBL" id="KAG2483653.1"/>
    </source>
</evidence>
<sequence length="171" mass="18124">MEKTTLAAATDLSADIAAAFDQMQLGSAPSFLLEHPVATVAVAALTLYLAPRIVEAFIRYLALPVAIALVAFYALEFPEESATAVTTFLQVINDNPSIASVIIIGLAIFGLIPALTAAFGAAALVYCLLSLSFGTQVPEVKEMQGTFGQTVSNVRFASQLAYQRLNQLLLK</sequence>
<dbReference type="AlphaFoldDB" id="A0A835XIY6"/>
<keyword evidence="1" id="KW-0812">Transmembrane</keyword>